<gene>
    <name evidence="1" type="ORF">K488DRAFT_53419</name>
</gene>
<dbReference type="Proteomes" id="UP000814128">
    <property type="component" value="Unassembled WGS sequence"/>
</dbReference>
<evidence type="ECO:0000313" key="1">
    <source>
        <dbReference type="EMBL" id="KAI0030804.1"/>
    </source>
</evidence>
<sequence length="260" mass="29357">MAISLDLPERATSLNKKSLQKLGRKAFKGLMRSQRMQLTAKYDFPLRIRWWFVLITGLVMVTLAFLGLTNWAHALPVNDKLLHFVCLGLATFLFYFITDVEEDARRIWFWHRAPLILTSFVCLFLGGIASEFVQSLLPYKNFQFGDIVANLLGSSIGLLSAYHAERYHRHRREISRLYRPISTSASSLHLPSDSEDGELLPIHNTPGVLPKHKTRGRADSLALADVWGEREEVFDVGEDESEGENTSAAGKVVRNDPSAT</sequence>
<comment type="caution">
    <text evidence="1">The sequence shown here is derived from an EMBL/GenBank/DDBJ whole genome shotgun (WGS) entry which is preliminary data.</text>
</comment>
<proteinExistence type="predicted"/>
<keyword evidence="2" id="KW-1185">Reference proteome</keyword>
<reference evidence="1" key="2">
    <citation type="journal article" date="2022" name="New Phytol.">
        <title>Evolutionary transition to the ectomycorrhizal habit in the genomes of a hyperdiverse lineage of mushroom-forming fungi.</title>
        <authorList>
            <person name="Looney B."/>
            <person name="Miyauchi S."/>
            <person name="Morin E."/>
            <person name="Drula E."/>
            <person name="Courty P.E."/>
            <person name="Kohler A."/>
            <person name="Kuo A."/>
            <person name="LaButti K."/>
            <person name="Pangilinan J."/>
            <person name="Lipzen A."/>
            <person name="Riley R."/>
            <person name="Andreopoulos W."/>
            <person name="He G."/>
            <person name="Johnson J."/>
            <person name="Nolan M."/>
            <person name="Tritt A."/>
            <person name="Barry K.W."/>
            <person name="Grigoriev I.V."/>
            <person name="Nagy L.G."/>
            <person name="Hibbett D."/>
            <person name="Henrissat B."/>
            <person name="Matheny P.B."/>
            <person name="Labbe J."/>
            <person name="Martin F.M."/>
        </authorList>
    </citation>
    <scope>NUCLEOTIDE SEQUENCE</scope>
    <source>
        <strain evidence="1">EC-137</strain>
    </source>
</reference>
<name>A0ACB8QG72_9AGAM</name>
<reference evidence="1" key="1">
    <citation type="submission" date="2021-02" db="EMBL/GenBank/DDBJ databases">
        <authorList>
            <consortium name="DOE Joint Genome Institute"/>
            <person name="Ahrendt S."/>
            <person name="Looney B.P."/>
            <person name="Miyauchi S."/>
            <person name="Morin E."/>
            <person name="Drula E."/>
            <person name="Courty P.E."/>
            <person name="Chicoki N."/>
            <person name="Fauchery L."/>
            <person name="Kohler A."/>
            <person name="Kuo A."/>
            <person name="Labutti K."/>
            <person name="Pangilinan J."/>
            <person name="Lipzen A."/>
            <person name="Riley R."/>
            <person name="Andreopoulos W."/>
            <person name="He G."/>
            <person name="Johnson J."/>
            <person name="Barry K.W."/>
            <person name="Grigoriev I.V."/>
            <person name="Nagy L."/>
            <person name="Hibbett D."/>
            <person name="Henrissat B."/>
            <person name="Matheny P.B."/>
            <person name="Labbe J."/>
            <person name="Martin F."/>
        </authorList>
    </citation>
    <scope>NUCLEOTIDE SEQUENCE</scope>
    <source>
        <strain evidence="1">EC-137</strain>
    </source>
</reference>
<protein>
    <submittedName>
        <fullName evidence="1">Uncharacterized protein</fullName>
    </submittedName>
</protein>
<evidence type="ECO:0000313" key="2">
    <source>
        <dbReference type="Proteomes" id="UP000814128"/>
    </source>
</evidence>
<accession>A0ACB8QG72</accession>
<dbReference type="EMBL" id="MU273605">
    <property type="protein sequence ID" value="KAI0030804.1"/>
    <property type="molecule type" value="Genomic_DNA"/>
</dbReference>
<organism evidence="1 2">
    <name type="scientific">Vararia minispora EC-137</name>
    <dbReference type="NCBI Taxonomy" id="1314806"/>
    <lineage>
        <taxon>Eukaryota</taxon>
        <taxon>Fungi</taxon>
        <taxon>Dikarya</taxon>
        <taxon>Basidiomycota</taxon>
        <taxon>Agaricomycotina</taxon>
        <taxon>Agaricomycetes</taxon>
        <taxon>Russulales</taxon>
        <taxon>Lachnocladiaceae</taxon>
        <taxon>Vararia</taxon>
    </lineage>
</organism>